<reference evidence="1 2" key="1">
    <citation type="submission" date="2020-08" db="EMBL/GenBank/DDBJ databases">
        <authorList>
            <person name="Newling K."/>
            <person name="Davey J."/>
            <person name="Forrester S."/>
        </authorList>
    </citation>
    <scope>NUCLEOTIDE SEQUENCE [LARGE SCALE GENOMIC DNA]</scope>
    <source>
        <strain evidence="2">Crithidia deanei Carvalho (ATCC PRA-265)</strain>
    </source>
</reference>
<dbReference type="EMBL" id="LR877147">
    <property type="protein sequence ID" value="CAD2214469.1"/>
    <property type="molecule type" value="Genomic_DNA"/>
</dbReference>
<protein>
    <submittedName>
        <fullName evidence="1">Uncharacterized protein</fullName>
    </submittedName>
</protein>
<dbReference type="VEuPathDB" id="TriTrypDB:ADEAN_000191500"/>
<organism evidence="1 2">
    <name type="scientific">Angomonas deanei</name>
    <dbReference type="NCBI Taxonomy" id="59799"/>
    <lineage>
        <taxon>Eukaryota</taxon>
        <taxon>Discoba</taxon>
        <taxon>Euglenozoa</taxon>
        <taxon>Kinetoplastea</taxon>
        <taxon>Metakinetoplastina</taxon>
        <taxon>Trypanosomatida</taxon>
        <taxon>Trypanosomatidae</taxon>
        <taxon>Strigomonadinae</taxon>
        <taxon>Angomonas</taxon>
    </lineage>
</organism>
<keyword evidence="2" id="KW-1185">Reference proteome</keyword>
<sequence>MSDTAPDPFFAQWTALQERVNELTNEKMAWVEKRITLKNKYDMITEKCAEMSVQQRALVSENRGWREKYGRLKKEHDALVEEHQDYMGEMVNVSTRLKEELEEAKSSKKPTGGMDEQRKVLLDNFYDCSVGQFDLIALFNYYKAYGVSADVMKETLTADHRETLTLPDDLNTFVGEANVREFFAQFVAALPTLRCITGHFKGPWDCYVQYKQGGVALPVLEAFCGGYNGTSYQLTQDEVKALQSAELSVSDYLITVLPLLPRVTDVWVFYTNITTLDWCEAIPERVSGVDIDDCPDIQDCTPLLKMKGLKRVGHNAHTNPSFDAVQEQLIRKGVMC</sequence>
<dbReference type="Proteomes" id="UP000515908">
    <property type="component" value="Chromosome 03"/>
</dbReference>
<proteinExistence type="predicted"/>
<evidence type="ECO:0000313" key="2">
    <source>
        <dbReference type="Proteomes" id="UP000515908"/>
    </source>
</evidence>
<evidence type="ECO:0000313" key="1">
    <source>
        <dbReference type="EMBL" id="CAD2214469.1"/>
    </source>
</evidence>
<accession>A0A7G2C4C7</accession>
<dbReference type="AlphaFoldDB" id="A0A7G2C4C7"/>
<gene>
    <name evidence="1" type="ORF">ADEAN_000191500</name>
</gene>
<name>A0A7G2C4C7_9TRYP</name>